<dbReference type="GO" id="GO:0070967">
    <property type="term" value="F:coenzyme F420 binding"/>
    <property type="evidence" value="ECO:0007669"/>
    <property type="project" value="TreeGrafter"/>
</dbReference>
<dbReference type="STRING" id="164348.BFF78_03960"/>
<dbReference type="InterPro" id="IPR012349">
    <property type="entry name" value="Split_barrel_FMN-bd"/>
</dbReference>
<dbReference type="NCBIfam" id="TIGR00026">
    <property type="entry name" value="hi_GC_TIGR00026"/>
    <property type="match status" value="1"/>
</dbReference>
<evidence type="ECO:0000256" key="2">
    <source>
        <dbReference type="ARBA" id="ARBA00049106"/>
    </source>
</evidence>
<dbReference type="OrthoDB" id="8225825at2"/>
<comment type="catalytic activity">
    <reaction evidence="2">
        <text>oxidized coenzyme F420-(gamma-L-Glu)(n) + a quinol + H(+) = reduced coenzyme F420-(gamma-L-Glu)(n) + a quinone</text>
        <dbReference type="Rhea" id="RHEA:39663"/>
        <dbReference type="Rhea" id="RHEA-COMP:12939"/>
        <dbReference type="Rhea" id="RHEA-COMP:14378"/>
        <dbReference type="ChEBI" id="CHEBI:15378"/>
        <dbReference type="ChEBI" id="CHEBI:24646"/>
        <dbReference type="ChEBI" id="CHEBI:132124"/>
        <dbReference type="ChEBI" id="CHEBI:133980"/>
        <dbReference type="ChEBI" id="CHEBI:139511"/>
    </reaction>
</comment>
<evidence type="ECO:0000256" key="1">
    <source>
        <dbReference type="ARBA" id="ARBA00008710"/>
    </source>
</evidence>
<gene>
    <name evidence="3" type="ORF">FB563_8155</name>
</gene>
<dbReference type="RefSeq" id="WP_055706701.1">
    <property type="nucleotide sequence ID" value="NZ_JBPJFI010000002.1"/>
</dbReference>
<accession>A0A542SXW6</accession>
<keyword evidence="4" id="KW-1185">Reference proteome</keyword>
<dbReference type="PANTHER" id="PTHR39428:SF3">
    <property type="entry name" value="DEAZAFLAVIN-DEPENDENT NITROREDUCTASE"/>
    <property type="match status" value="1"/>
</dbReference>
<comment type="similarity">
    <text evidence="1">Belongs to the F420H(2)-dependent quinone reductase family.</text>
</comment>
<organism evidence="3 4">
    <name type="scientific">Streptomyces puniciscabiei</name>
    <dbReference type="NCBI Taxonomy" id="164348"/>
    <lineage>
        <taxon>Bacteria</taxon>
        <taxon>Bacillati</taxon>
        <taxon>Actinomycetota</taxon>
        <taxon>Actinomycetes</taxon>
        <taxon>Kitasatosporales</taxon>
        <taxon>Streptomycetaceae</taxon>
        <taxon>Streptomyces</taxon>
    </lineage>
</organism>
<dbReference type="GO" id="GO:0005886">
    <property type="term" value="C:plasma membrane"/>
    <property type="evidence" value="ECO:0007669"/>
    <property type="project" value="TreeGrafter"/>
</dbReference>
<dbReference type="InterPro" id="IPR004378">
    <property type="entry name" value="F420H2_quin_Rdtase"/>
</dbReference>
<evidence type="ECO:0000313" key="3">
    <source>
        <dbReference type="EMBL" id="TQK79443.1"/>
    </source>
</evidence>
<proteinExistence type="inferred from homology"/>
<comment type="caution">
    <text evidence="3">The sequence shown here is derived from an EMBL/GenBank/DDBJ whole genome shotgun (WGS) entry which is preliminary data.</text>
</comment>
<name>A0A542SXW6_9ACTN</name>
<reference evidence="3 4" key="1">
    <citation type="submission" date="2019-06" db="EMBL/GenBank/DDBJ databases">
        <title>Sequencing the genomes of 1000 actinobacteria strains.</title>
        <authorList>
            <person name="Klenk H.-P."/>
        </authorList>
    </citation>
    <scope>NUCLEOTIDE SEQUENCE [LARGE SCALE GENOMIC DNA]</scope>
    <source>
        <strain evidence="3 4">DSM 41929</strain>
    </source>
</reference>
<dbReference type="Gene3D" id="2.30.110.10">
    <property type="entry name" value="Electron Transport, Fmn-binding Protein, Chain A"/>
    <property type="match status" value="1"/>
</dbReference>
<evidence type="ECO:0000313" key="4">
    <source>
        <dbReference type="Proteomes" id="UP000318103"/>
    </source>
</evidence>
<sequence length="149" mass="16801">MPLEGEYEPSPTQWVREQVELYESSGGTKGTTLLDTGMPVVVLTSRGAKSGKIRKTPLMRVEHEGTYAVVASQGGAPKHPVWYFNIISDPHVELQDGPVKRDMRAREVTGEEKARWWERAVAAYPPYADYQKKTSREIPVFVLEPLDED</sequence>
<dbReference type="PANTHER" id="PTHR39428">
    <property type="entry name" value="F420H(2)-DEPENDENT QUINONE REDUCTASE RV1261C"/>
    <property type="match status" value="1"/>
</dbReference>
<dbReference type="AlphaFoldDB" id="A0A542SXW6"/>
<dbReference type="GO" id="GO:0016491">
    <property type="term" value="F:oxidoreductase activity"/>
    <property type="evidence" value="ECO:0007669"/>
    <property type="project" value="InterPro"/>
</dbReference>
<protein>
    <submittedName>
        <fullName evidence="3">Deazaflavin-dependent oxidoreductase (Nitroreductase family)</fullName>
    </submittedName>
</protein>
<dbReference type="Pfam" id="PF04075">
    <property type="entry name" value="F420H2_quin_red"/>
    <property type="match status" value="1"/>
</dbReference>
<dbReference type="EMBL" id="VFNX01000006">
    <property type="protein sequence ID" value="TQK79443.1"/>
    <property type="molecule type" value="Genomic_DNA"/>
</dbReference>
<dbReference type="Proteomes" id="UP000318103">
    <property type="component" value="Unassembled WGS sequence"/>
</dbReference>